<dbReference type="AlphaFoldDB" id="A0A645B1J2"/>
<organism evidence="2">
    <name type="scientific">bioreactor metagenome</name>
    <dbReference type="NCBI Taxonomy" id="1076179"/>
    <lineage>
        <taxon>unclassified sequences</taxon>
        <taxon>metagenomes</taxon>
        <taxon>ecological metagenomes</taxon>
    </lineage>
</organism>
<dbReference type="PROSITE" id="PS51186">
    <property type="entry name" value="GNAT"/>
    <property type="match status" value="1"/>
</dbReference>
<sequence>MNYIIKYATNEHELERILIFAKHIFGSEFNHQSWSERMKAHPELLIYAESEGKVIGITPSHLEDNGNITIDIVAVDEEHRKCGIAKELIAQVEKEAKNLNVHLLALGSVESAEGFYERIGFTGQLLIQSEKHTIDELLALNPGYPVAFSNVYDGKINQICLKLDEPNRELQRLYETTFYGCHTQTMFWKRI</sequence>
<feature type="domain" description="N-acetyltransferase" evidence="1">
    <location>
        <begin position="3"/>
        <end position="141"/>
    </location>
</feature>
<dbReference type="SUPFAM" id="SSF55729">
    <property type="entry name" value="Acyl-CoA N-acyltransferases (Nat)"/>
    <property type="match status" value="1"/>
</dbReference>
<protein>
    <recommendedName>
        <fullName evidence="1">N-acetyltransferase domain-containing protein</fullName>
    </recommendedName>
</protein>
<dbReference type="InterPro" id="IPR000182">
    <property type="entry name" value="GNAT_dom"/>
</dbReference>
<dbReference type="Gene3D" id="3.40.630.30">
    <property type="match status" value="1"/>
</dbReference>
<accession>A0A645B1J2</accession>
<dbReference type="EMBL" id="VSSQ01015343">
    <property type="protein sequence ID" value="MPM55594.1"/>
    <property type="molecule type" value="Genomic_DNA"/>
</dbReference>
<dbReference type="GO" id="GO:0016747">
    <property type="term" value="F:acyltransferase activity, transferring groups other than amino-acyl groups"/>
    <property type="evidence" value="ECO:0007669"/>
    <property type="project" value="InterPro"/>
</dbReference>
<evidence type="ECO:0000313" key="2">
    <source>
        <dbReference type="EMBL" id="MPM55594.1"/>
    </source>
</evidence>
<dbReference type="Pfam" id="PF13673">
    <property type="entry name" value="Acetyltransf_10"/>
    <property type="match status" value="1"/>
</dbReference>
<dbReference type="InterPro" id="IPR016181">
    <property type="entry name" value="Acyl_CoA_acyltransferase"/>
</dbReference>
<proteinExistence type="predicted"/>
<name>A0A645B1J2_9ZZZZ</name>
<evidence type="ECO:0000259" key="1">
    <source>
        <dbReference type="PROSITE" id="PS51186"/>
    </source>
</evidence>
<comment type="caution">
    <text evidence="2">The sequence shown here is derived from an EMBL/GenBank/DDBJ whole genome shotgun (WGS) entry which is preliminary data.</text>
</comment>
<dbReference type="CDD" id="cd04301">
    <property type="entry name" value="NAT_SF"/>
    <property type="match status" value="1"/>
</dbReference>
<gene>
    <name evidence="2" type="ORF">SDC9_102391</name>
</gene>
<reference evidence="2" key="1">
    <citation type="submission" date="2019-08" db="EMBL/GenBank/DDBJ databases">
        <authorList>
            <person name="Kucharzyk K."/>
            <person name="Murdoch R.W."/>
            <person name="Higgins S."/>
            <person name="Loffler F."/>
        </authorList>
    </citation>
    <scope>NUCLEOTIDE SEQUENCE</scope>
</reference>